<feature type="region of interest" description="Disordered" evidence="1">
    <location>
        <begin position="157"/>
        <end position="188"/>
    </location>
</feature>
<dbReference type="RefSeq" id="XP_020429763.1">
    <property type="nucleotide sequence ID" value="XM_020582982.1"/>
</dbReference>
<organism evidence="3 4">
    <name type="scientific">Heterostelium pallidum (strain ATCC 26659 / Pp 5 / PN500)</name>
    <name type="common">Cellular slime mold</name>
    <name type="synonym">Polysphondylium pallidum</name>
    <dbReference type="NCBI Taxonomy" id="670386"/>
    <lineage>
        <taxon>Eukaryota</taxon>
        <taxon>Amoebozoa</taxon>
        <taxon>Evosea</taxon>
        <taxon>Eumycetozoa</taxon>
        <taxon>Dictyostelia</taxon>
        <taxon>Acytosteliales</taxon>
        <taxon>Acytosteliaceae</taxon>
        <taxon>Heterostelium</taxon>
    </lineage>
</organism>
<dbReference type="Proteomes" id="UP000001396">
    <property type="component" value="Unassembled WGS sequence"/>
</dbReference>
<name>D3BM34_HETP5</name>
<feature type="transmembrane region" description="Helical" evidence="2">
    <location>
        <begin position="118"/>
        <end position="140"/>
    </location>
</feature>
<evidence type="ECO:0000256" key="1">
    <source>
        <dbReference type="SAM" id="MobiDB-lite"/>
    </source>
</evidence>
<dbReference type="AlphaFoldDB" id="D3BM34"/>
<evidence type="ECO:0000313" key="4">
    <source>
        <dbReference type="Proteomes" id="UP000001396"/>
    </source>
</evidence>
<dbReference type="InterPro" id="IPR052728">
    <property type="entry name" value="O2_lipid_transport_reg"/>
</dbReference>
<dbReference type="PANTHER" id="PTHR11161:SF0">
    <property type="entry name" value="O-ACYLTRANSFERASE LIKE PROTEIN"/>
    <property type="match status" value="1"/>
</dbReference>
<feature type="transmembrane region" description="Helical" evidence="2">
    <location>
        <begin position="53"/>
        <end position="76"/>
    </location>
</feature>
<feature type="transmembrane region" description="Helical" evidence="2">
    <location>
        <begin position="88"/>
        <end position="106"/>
    </location>
</feature>
<keyword evidence="2" id="KW-0812">Transmembrane</keyword>
<evidence type="ECO:0000313" key="3">
    <source>
        <dbReference type="EMBL" id="EFA77635.1"/>
    </source>
</evidence>
<feature type="compositionally biased region" description="Low complexity" evidence="1">
    <location>
        <begin position="171"/>
        <end position="181"/>
    </location>
</feature>
<accession>D3BM34</accession>
<evidence type="ECO:0000256" key="2">
    <source>
        <dbReference type="SAM" id="Phobius"/>
    </source>
</evidence>
<dbReference type="EMBL" id="ADBJ01000042">
    <property type="protein sequence ID" value="EFA77635.1"/>
    <property type="molecule type" value="Genomic_DNA"/>
</dbReference>
<dbReference type="InParanoid" id="D3BM34"/>
<sequence>MPMDITSGPTYSTSTICILLQWAKNSSCGADREHGIVWSQPAHSLFNAFSHSVYTAGLALFLVATFYGYGGYMASFLRLEIFRYISKLTYGIYLLNPIVIGLYELTRTHFPHYSYSEFAYLCTANIAFTIAFSFIIHLTVEKPFMNLERLLFENKNNNNNKTTESEKQRSSEQQQQQTLEQQKIETNV</sequence>
<comment type="caution">
    <text evidence="3">The sequence shown here is derived from an EMBL/GenBank/DDBJ whole genome shotgun (WGS) entry which is preliminary data.</text>
</comment>
<keyword evidence="2" id="KW-0472">Membrane</keyword>
<dbReference type="PANTHER" id="PTHR11161">
    <property type="entry name" value="O-ACYLTRANSFERASE"/>
    <property type="match status" value="1"/>
</dbReference>
<protein>
    <submittedName>
        <fullName evidence="3">Uncharacterized protein</fullName>
    </submittedName>
</protein>
<gene>
    <name evidence="3" type="ORF">PPL_12242</name>
</gene>
<keyword evidence="2" id="KW-1133">Transmembrane helix</keyword>
<reference evidence="3 4" key="1">
    <citation type="journal article" date="2011" name="Genome Res.">
        <title>Phylogeny-wide analysis of social amoeba genomes highlights ancient origins for complex intercellular communication.</title>
        <authorList>
            <person name="Heidel A.J."/>
            <person name="Lawal H.M."/>
            <person name="Felder M."/>
            <person name="Schilde C."/>
            <person name="Helps N.R."/>
            <person name="Tunggal B."/>
            <person name="Rivero F."/>
            <person name="John U."/>
            <person name="Schleicher M."/>
            <person name="Eichinger L."/>
            <person name="Platzer M."/>
            <person name="Noegel A.A."/>
            <person name="Schaap P."/>
            <person name="Gloeckner G."/>
        </authorList>
    </citation>
    <scope>NUCLEOTIDE SEQUENCE [LARGE SCALE GENOMIC DNA]</scope>
    <source>
        <strain evidence="4">ATCC 26659 / Pp 5 / PN500</strain>
    </source>
</reference>
<proteinExistence type="predicted"/>
<keyword evidence="4" id="KW-1185">Reference proteome</keyword>
<dbReference type="GeneID" id="31367709"/>